<protein>
    <recommendedName>
        <fullName evidence="14">Adhesion G-protein coupled receptor G2</fullName>
    </recommendedName>
    <alternativeName>
        <fullName evidence="15">G-protein coupled receptor 64</fullName>
    </alternativeName>
</protein>
<feature type="transmembrane region" description="Helical" evidence="18">
    <location>
        <begin position="682"/>
        <end position="704"/>
    </location>
</feature>
<evidence type="ECO:0000256" key="6">
    <source>
        <dbReference type="ARBA" id="ARBA00022729"/>
    </source>
</evidence>
<evidence type="ECO:0000259" key="19">
    <source>
        <dbReference type="PROSITE" id="PS50221"/>
    </source>
</evidence>
<dbReference type="GeneTree" id="ENSGT00940000164851"/>
<keyword evidence="7 18" id="KW-1133">Transmembrane helix</keyword>
<evidence type="ECO:0000256" key="2">
    <source>
        <dbReference type="ARBA" id="ARBA00007343"/>
    </source>
</evidence>
<dbReference type="InterPro" id="IPR000203">
    <property type="entry name" value="GPS"/>
</dbReference>
<reference evidence="21" key="2">
    <citation type="submission" date="2025-08" db="UniProtKB">
        <authorList>
            <consortium name="Ensembl"/>
        </authorList>
    </citation>
    <scope>IDENTIFICATION</scope>
</reference>
<dbReference type="SUPFAM" id="SSF81321">
    <property type="entry name" value="Family A G protein-coupled receptor-like"/>
    <property type="match status" value="1"/>
</dbReference>
<dbReference type="PROSITE" id="PS50221">
    <property type="entry name" value="GAIN_B"/>
    <property type="match status" value="1"/>
</dbReference>
<keyword evidence="9 18" id="KW-0472">Membrane</keyword>
<reference evidence="21 22" key="1">
    <citation type="journal article" date="2014" name="Nat. Genet.">
        <title>Whole-genome sequence of a flatfish provides insights into ZW sex chromosome evolution and adaptation to a benthic lifestyle.</title>
        <authorList>
            <person name="Chen S."/>
            <person name="Zhang G."/>
            <person name="Shao C."/>
            <person name="Huang Q."/>
            <person name="Liu G."/>
            <person name="Zhang P."/>
            <person name="Song W."/>
            <person name="An N."/>
            <person name="Chalopin D."/>
            <person name="Volff J.N."/>
            <person name="Hong Y."/>
            <person name="Li Q."/>
            <person name="Sha Z."/>
            <person name="Zhou H."/>
            <person name="Xie M."/>
            <person name="Yu Q."/>
            <person name="Liu Y."/>
            <person name="Xiang H."/>
            <person name="Wang N."/>
            <person name="Wu K."/>
            <person name="Yang C."/>
            <person name="Zhou Q."/>
            <person name="Liao X."/>
            <person name="Yang L."/>
            <person name="Hu Q."/>
            <person name="Zhang J."/>
            <person name="Meng L."/>
            <person name="Jin L."/>
            <person name="Tian Y."/>
            <person name="Lian J."/>
            <person name="Yang J."/>
            <person name="Miao G."/>
            <person name="Liu S."/>
            <person name="Liang Z."/>
            <person name="Yan F."/>
            <person name="Li Y."/>
            <person name="Sun B."/>
            <person name="Zhang H."/>
            <person name="Zhang J."/>
            <person name="Zhu Y."/>
            <person name="Du M."/>
            <person name="Zhao Y."/>
            <person name="Schartl M."/>
            <person name="Tang Q."/>
            <person name="Wang J."/>
        </authorList>
    </citation>
    <scope>NUCLEOTIDE SEQUENCE</scope>
</reference>
<keyword evidence="22" id="KW-1185">Reference proteome</keyword>
<evidence type="ECO:0000256" key="16">
    <source>
        <dbReference type="ARBA" id="ARBA00093560"/>
    </source>
</evidence>
<dbReference type="AlphaFoldDB" id="A0A3P8UJV8"/>
<feature type="compositionally biased region" description="Low complexity" evidence="17">
    <location>
        <begin position="157"/>
        <end position="188"/>
    </location>
</feature>
<evidence type="ECO:0000256" key="7">
    <source>
        <dbReference type="ARBA" id="ARBA00022989"/>
    </source>
</evidence>
<evidence type="ECO:0000256" key="5">
    <source>
        <dbReference type="ARBA" id="ARBA00022692"/>
    </source>
</evidence>
<feature type="compositionally biased region" description="Polar residues" evidence="17">
    <location>
        <begin position="759"/>
        <end position="774"/>
    </location>
</feature>
<feature type="transmembrane region" description="Helical" evidence="18">
    <location>
        <begin position="583"/>
        <end position="605"/>
    </location>
</feature>
<dbReference type="InterPro" id="IPR017983">
    <property type="entry name" value="GPCR_2_secretin-like_CS"/>
</dbReference>
<keyword evidence="11" id="KW-0675">Receptor</keyword>
<comment type="subunit">
    <text evidence="16">Heterodimer of 2 chains generated by proteolytic processing; the large extracellular N-terminal fragment and the membrane-bound C-terminal fragment predominantly remain associated and non-covalently linked. Interacts with CFTR.</text>
</comment>
<evidence type="ECO:0000256" key="14">
    <source>
        <dbReference type="ARBA" id="ARBA00069918"/>
    </source>
</evidence>
<dbReference type="GO" id="GO:0007166">
    <property type="term" value="P:cell surface receptor signaling pathway"/>
    <property type="evidence" value="ECO:0007669"/>
    <property type="project" value="InterPro"/>
</dbReference>
<evidence type="ECO:0000256" key="13">
    <source>
        <dbReference type="ARBA" id="ARBA00023224"/>
    </source>
</evidence>
<feature type="domain" description="G-protein coupled receptors family 2 profile 2" evidence="20">
    <location>
        <begin position="477"/>
        <end position="733"/>
    </location>
</feature>
<keyword evidence="12" id="KW-0325">Glycoprotein</keyword>
<evidence type="ECO:0000256" key="15">
    <source>
        <dbReference type="ARBA" id="ARBA00083924"/>
    </source>
</evidence>
<dbReference type="InterPro" id="IPR058857">
    <property type="entry name" value="GAIN_ADGRG2/6"/>
</dbReference>
<keyword evidence="3" id="KW-1003">Cell membrane</keyword>
<evidence type="ECO:0000259" key="20">
    <source>
        <dbReference type="PROSITE" id="PS50261"/>
    </source>
</evidence>
<feature type="region of interest" description="Disordered" evidence="17">
    <location>
        <begin position="111"/>
        <end position="188"/>
    </location>
</feature>
<dbReference type="PROSITE" id="PS50261">
    <property type="entry name" value="G_PROTEIN_RECEP_F2_4"/>
    <property type="match status" value="1"/>
</dbReference>
<evidence type="ECO:0000256" key="12">
    <source>
        <dbReference type="ARBA" id="ARBA00023180"/>
    </source>
</evidence>
<proteinExistence type="inferred from homology"/>
<evidence type="ECO:0000256" key="11">
    <source>
        <dbReference type="ARBA" id="ARBA00023170"/>
    </source>
</evidence>
<dbReference type="PROSITE" id="PS00650">
    <property type="entry name" value="G_PROTEIN_RECEP_F2_2"/>
    <property type="match status" value="1"/>
</dbReference>
<dbReference type="OMA" id="WHSILVP"/>
<dbReference type="Gene3D" id="1.20.1070.10">
    <property type="entry name" value="Rhodopsin 7-helix transmembrane proteins"/>
    <property type="match status" value="1"/>
</dbReference>
<dbReference type="Ensembl" id="ENSCSET00000000944.1">
    <property type="protein sequence ID" value="ENSCSEP00000000916.1"/>
    <property type="gene ID" value="ENSCSEG00000000637.1"/>
</dbReference>
<feature type="transmembrane region" description="Helical" evidence="18">
    <location>
        <begin position="479"/>
        <end position="501"/>
    </location>
</feature>
<dbReference type="InterPro" id="IPR057244">
    <property type="entry name" value="GAIN_B"/>
</dbReference>
<comment type="subcellular location">
    <subcellularLocation>
        <location evidence="1">Apical cell membrane</location>
        <topology evidence="1">Multi-pass membrane protein</topology>
    </subcellularLocation>
</comment>
<feature type="compositionally biased region" description="Low complexity" evidence="17">
    <location>
        <begin position="775"/>
        <end position="789"/>
    </location>
</feature>
<evidence type="ECO:0000256" key="3">
    <source>
        <dbReference type="ARBA" id="ARBA00022475"/>
    </source>
</evidence>
<dbReference type="SMART" id="SM00303">
    <property type="entry name" value="GPS"/>
    <property type="match status" value="1"/>
</dbReference>
<dbReference type="PANTHER" id="PTHR12011">
    <property type="entry name" value="ADHESION G-PROTEIN COUPLED RECEPTOR"/>
    <property type="match status" value="1"/>
</dbReference>
<keyword evidence="4" id="KW-0597">Phosphoprotein</keyword>
<dbReference type="FunFam" id="2.60.220.50:FF:000003">
    <property type="entry name" value="adhesion G-protein coupled receptor G2 isoform X2"/>
    <property type="match status" value="1"/>
</dbReference>
<dbReference type="Pfam" id="PF00002">
    <property type="entry name" value="7tm_2"/>
    <property type="match status" value="1"/>
</dbReference>
<dbReference type="GO" id="GO:0007189">
    <property type="term" value="P:adenylate cyclase-activating G protein-coupled receptor signaling pathway"/>
    <property type="evidence" value="ECO:0007669"/>
    <property type="project" value="TreeGrafter"/>
</dbReference>
<feature type="transmembrane region" description="Helical" evidence="18">
    <location>
        <begin position="536"/>
        <end position="563"/>
    </location>
</feature>
<keyword evidence="8" id="KW-0297">G-protein coupled receptor</keyword>
<feature type="transmembrane region" description="Helical" evidence="18">
    <location>
        <begin position="710"/>
        <end position="732"/>
    </location>
</feature>
<reference evidence="21" key="3">
    <citation type="submission" date="2025-09" db="UniProtKB">
        <authorList>
            <consortium name="Ensembl"/>
        </authorList>
    </citation>
    <scope>IDENTIFICATION</scope>
</reference>
<evidence type="ECO:0000256" key="8">
    <source>
        <dbReference type="ARBA" id="ARBA00023040"/>
    </source>
</evidence>
<dbReference type="Pfam" id="PF26574">
    <property type="entry name" value="GAIN_ADGRG2"/>
    <property type="match status" value="1"/>
</dbReference>
<comment type="similarity">
    <text evidence="2">Belongs to the G-protein coupled receptor 2 family. Adhesion G-protein coupled receptor (ADGR) subfamily.</text>
</comment>
<feature type="region of interest" description="Disordered" evidence="17">
    <location>
        <begin position="759"/>
        <end position="789"/>
    </location>
</feature>
<evidence type="ECO:0000256" key="18">
    <source>
        <dbReference type="SAM" id="Phobius"/>
    </source>
</evidence>
<dbReference type="PANTHER" id="PTHR12011:SF264">
    <property type="entry name" value="ADHESION G-PROTEIN COUPLED RECEPTOR G2"/>
    <property type="match status" value="1"/>
</dbReference>
<dbReference type="GO" id="GO:0004930">
    <property type="term" value="F:G protein-coupled receptor activity"/>
    <property type="evidence" value="ECO:0007669"/>
    <property type="project" value="UniProtKB-KW"/>
</dbReference>
<feature type="compositionally biased region" description="Low complexity" evidence="17">
    <location>
        <begin position="111"/>
        <end position="149"/>
    </location>
</feature>
<dbReference type="InterPro" id="IPR046338">
    <property type="entry name" value="GAIN_dom_sf"/>
</dbReference>
<dbReference type="FunFam" id="1.20.1070.10:FF:000043">
    <property type="entry name" value="adhesion G-protein coupled receptor G2 isoform X1"/>
    <property type="match status" value="1"/>
</dbReference>
<keyword evidence="5 18" id="KW-0812">Transmembrane</keyword>
<dbReference type="InterPro" id="IPR000832">
    <property type="entry name" value="GPCR_2_secretin-like"/>
</dbReference>
<accession>A0A3P8UJV8</accession>
<dbReference type="GO" id="GO:0016324">
    <property type="term" value="C:apical plasma membrane"/>
    <property type="evidence" value="ECO:0007669"/>
    <property type="project" value="UniProtKB-SubCell"/>
</dbReference>
<dbReference type="Proteomes" id="UP000265120">
    <property type="component" value="Chromosome 3"/>
</dbReference>
<feature type="domain" description="GAIN-B" evidence="19">
    <location>
        <begin position="308"/>
        <end position="467"/>
    </location>
</feature>
<keyword evidence="13" id="KW-0807">Transducer</keyword>
<dbReference type="Gene3D" id="2.60.220.50">
    <property type="match status" value="1"/>
</dbReference>
<dbReference type="PRINTS" id="PR00249">
    <property type="entry name" value="GPCRSECRETIN"/>
</dbReference>
<evidence type="ECO:0000256" key="4">
    <source>
        <dbReference type="ARBA" id="ARBA00022553"/>
    </source>
</evidence>
<name>A0A3P8UJV8_CYNSE</name>
<feature type="transmembrane region" description="Helical" evidence="18">
    <location>
        <begin position="633"/>
        <end position="661"/>
    </location>
</feature>
<evidence type="ECO:0000256" key="10">
    <source>
        <dbReference type="ARBA" id="ARBA00023157"/>
    </source>
</evidence>
<evidence type="ECO:0000313" key="21">
    <source>
        <dbReference type="Ensembl" id="ENSCSEP00000000916.1"/>
    </source>
</evidence>
<feature type="transmembrane region" description="Helical" evidence="18">
    <location>
        <begin position="513"/>
        <end position="530"/>
    </location>
</feature>
<sequence>MINNHTTTSNNYTTNYNLTTASTINATTTPHNYTAFVNYTTTSNNYTTASTNHTTVFNLTTPSSASVTTSSNYTTTNPLTSISSNHTTVTMSNVTVVPPSTLLYNQTANNTTTSVTTPSATTDSGGNATTAAAHASKTTTSNVANMTTTGGALLPPTDTTTVEDATTTTTTTTTNNPTTAAADPTSTSVAQTTNSEQSLEALADDLLEQTKDVSKLDAAQVARLVKQLEKLLEGPSVSESLGQKVVQVVSNLVEADPAALSGSANRLIQIVDTVGIKLSLSGDRGVLSAESLVLAVRAVDGTNFPTTSVNIFGTNSVQLRALGRSRSKRSDSALGSVVLPPGLTDGLSPQQQQQANRVQFTYFSSTAFFQDETLDNTTMVSPVLGSSVANLSISNLTENVLFTIQNLQPVPENFTASCVFWDFSVNGDRGGWSSEGCSVVNSTAEATTCSCNHLTSFAILLDFPREEMIDPRHAQILTFITYIGCGVSAIFLAFTLLTYLLFDKLMRDIPAKILVQLCFSLLFLNLVFLLDGWLALYPAVGLCISTAFFLHYFLLTSFTWTGLEAVHMYLSIVQVFTPYLSRYMLKFSLVGWGFPLIVVIVIIAVNKDNYGLVTYGKYTDGTTDDFCWLRNDIAFYVGVVAYFLLIFSVCVVVFIIVMVQLARIKRQNPHNQAANRGVLADARSITGLVVLLGLTWGFALFAWGPLYIPFVYLFTICNSFQGFLIFVFHCAVKENVRRQWRTHLCCGRLRLAENSDWSRTATQSNRHPSMNTTNTSAPFSTSRSSSVSDSTTSGFALVDSGIYDNTTTDVVLNEAHRRALNLEREN</sequence>
<evidence type="ECO:0000256" key="1">
    <source>
        <dbReference type="ARBA" id="ARBA00004424"/>
    </source>
</evidence>
<evidence type="ECO:0000313" key="22">
    <source>
        <dbReference type="Proteomes" id="UP000265120"/>
    </source>
</evidence>
<keyword evidence="10" id="KW-1015">Disulfide bond</keyword>
<evidence type="ECO:0000256" key="17">
    <source>
        <dbReference type="SAM" id="MobiDB-lite"/>
    </source>
</evidence>
<evidence type="ECO:0000256" key="9">
    <source>
        <dbReference type="ARBA" id="ARBA00023136"/>
    </source>
</evidence>
<dbReference type="Pfam" id="PF01825">
    <property type="entry name" value="GPS"/>
    <property type="match status" value="1"/>
</dbReference>
<keyword evidence="6" id="KW-0732">Signal</keyword>
<organism evidence="21 22">
    <name type="scientific">Cynoglossus semilaevis</name>
    <name type="common">Tongue sole</name>
    <dbReference type="NCBI Taxonomy" id="244447"/>
    <lineage>
        <taxon>Eukaryota</taxon>
        <taxon>Metazoa</taxon>
        <taxon>Chordata</taxon>
        <taxon>Craniata</taxon>
        <taxon>Vertebrata</taxon>
        <taxon>Euteleostomi</taxon>
        <taxon>Actinopterygii</taxon>
        <taxon>Neopterygii</taxon>
        <taxon>Teleostei</taxon>
        <taxon>Neoteleostei</taxon>
        <taxon>Acanthomorphata</taxon>
        <taxon>Carangaria</taxon>
        <taxon>Pleuronectiformes</taxon>
        <taxon>Pleuronectoidei</taxon>
        <taxon>Cynoglossidae</taxon>
        <taxon>Cynoglossinae</taxon>
        <taxon>Cynoglossus</taxon>
    </lineage>
</organism>
<dbReference type="InterPro" id="IPR017981">
    <property type="entry name" value="GPCR_2-like_7TM"/>
</dbReference>